<gene>
    <name evidence="1" type="ORF">LY79DRAFT_569839</name>
</gene>
<accession>A0AAD8PMA3</accession>
<name>A0AAD8PMA3_9PEZI</name>
<dbReference type="GeneID" id="85443333"/>
<sequence length="59" mass="6717">MPFRGRYKLDQFSKKGSTCSCLRRRPEKVRGHRAWQVMANAPGEWISTSPATPSECCDT</sequence>
<dbReference type="AlphaFoldDB" id="A0AAD8PMA3"/>
<protein>
    <submittedName>
        <fullName evidence="1">Uncharacterized protein</fullName>
    </submittedName>
</protein>
<proteinExistence type="predicted"/>
<comment type="caution">
    <text evidence="1">The sequence shown here is derived from an EMBL/GenBank/DDBJ whole genome shotgun (WGS) entry which is preliminary data.</text>
</comment>
<dbReference type="EMBL" id="JAHLJV010000105">
    <property type="protein sequence ID" value="KAK1572725.1"/>
    <property type="molecule type" value="Genomic_DNA"/>
</dbReference>
<dbReference type="Proteomes" id="UP001230504">
    <property type="component" value="Unassembled WGS sequence"/>
</dbReference>
<dbReference type="RefSeq" id="XP_060408516.1">
    <property type="nucleotide sequence ID" value="XM_060559093.1"/>
</dbReference>
<reference evidence="1" key="1">
    <citation type="submission" date="2021-06" db="EMBL/GenBank/DDBJ databases">
        <title>Comparative genomics, transcriptomics and evolutionary studies reveal genomic signatures of adaptation to plant cell wall in hemibiotrophic fungi.</title>
        <authorList>
            <consortium name="DOE Joint Genome Institute"/>
            <person name="Baroncelli R."/>
            <person name="Diaz J.F."/>
            <person name="Benocci T."/>
            <person name="Peng M."/>
            <person name="Battaglia E."/>
            <person name="Haridas S."/>
            <person name="Andreopoulos W."/>
            <person name="Labutti K."/>
            <person name="Pangilinan J."/>
            <person name="Floch G.L."/>
            <person name="Makela M.R."/>
            <person name="Henrissat B."/>
            <person name="Grigoriev I.V."/>
            <person name="Crouch J.A."/>
            <person name="De Vries R.P."/>
            <person name="Sukno S.A."/>
            <person name="Thon M.R."/>
        </authorList>
    </citation>
    <scope>NUCLEOTIDE SEQUENCE</scope>
    <source>
        <strain evidence="1">CBS 125086</strain>
    </source>
</reference>
<keyword evidence="2" id="KW-1185">Reference proteome</keyword>
<organism evidence="1 2">
    <name type="scientific">Colletotrichum navitas</name>
    <dbReference type="NCBI Taxonomy" id="681940"/>
    <lineage>
        <taxon>Eukaryota</taxon>
        <taxon>Fungi</taxon>
        <taxon>Dikarya</taxon>
        <taxon>Ascomycota</taxon>
        <taxon>Pezizomycotina</taxon>
        <taxon>Sordariomycetes</taxon>
        <taxon>Hypocreomycetidae</taxon>
        <taxon>Glomerellales</taxon>
        <taxon>Glomerellaceae</taxon>
        <taxon>Colletotrichum</taxon>
        <taxon>Colletotrichum graminicola species complex</taxon>
    </lineage>
</organism>
<evidence type="ECO:0000313" key="2">
    <source>
        <dbReference type="Proteomes" id="UP001230504"/>
    </source>
</evidence>
<evidence type="ECO:0000313" key="1">
    <source>
        <dbReference type="EMBL" id="KAK1572725.1"/>
    </source>
</evidence>